<dbReference type="SUPFAM" id="SSF103473">
    <property type="entry name" value="MFS general substrate transporter"/>
    <property type="match status" value="1"/>
</dbReference>
<comment type="similarity">
    <text evidence="1">Belongs to the major facilitator superfamily.</text>
</comment>
<dbReference type="GO" id="GO:0008643">
    <property type="term" value="P:carbohydrate transport"/>
    <property type="evidence" value="ECO:0007669"/>
    <property type="project" value="InterPro"/>
</dbReference>
<feature type="region of interest" description="Disordered" evidence="2">
    <location>
        <begin position="1"/>
        <end position="26"/>
    </location>
</feature>
<dbReference type="RefSeq" id="XP_003391618.2">
    <property type="nucleotide sequence ID" value="XM_003391570.2"/>
</dbReference>
<dbReference type="AlphaFoldDB" id="A0AAN0IJ95"/>
<evidence type="ECO:0000313" key="4">
    <source>
        <dbReference type="EnsemblMetazoa" id="XP_003391618.2"/>
    </source>
</evidence>
<sequence>MRAFSQFSEDTMDENSAGSEESQVQAEERRPSLLARFFKSGDLPYPRRIAYGIGHVFNDLCASMWFTYFLLFYHLVLRIDNTDAGLLVLIGQIADALTTPVVGHFCDNTSNRYGGRKTWHLIGTGMVACSLFFFWHECIYCSMQPMKYQILYFSCFIIVFQAGWATVQVSHLSLIPVLTSDKSIRVELNSIRYAFTILSNSGVFIVVLVLLSSVNKSSQITPNDQWLFSGTALGIIVVGLSFVFMFHVGTKEPSNGGHGSAASDQPTNNRLPWYRWFLNPKFYLVALIYMSSRLIVNLTQVYSPLYMIDSLKMYRSSVAIIPLVIYFSGLIATFFMKRLNEFVGRYVSVNDYYLGFPL</sequence>
<dbReference type="GO" id="GO:0015293">
    <property type="term" value="F:symporter activity"/>
    <property type="evidence" value="ECO:0007669"/>
    <property type="project" value="InterPro"/>
</dbReference>
<feature type="compositionally biased region" description="Polar residues" evidence="2">
    <location>
        <begin position="1"/>
        <end position="25"/>
    </location>
</feature>
<dbReference type="PANTHER" id="PTHR11328:SF28">
    <property type="entry name" value="MAJOR FACILITATOR SUPERFAMILY DOMAIN-CONTAINING PROTEIN 12"/>
    <property type="match status" value="1"/>
</dbReference>
<dbReference type="Proteomes" id="UP000007879">
    <property type="component" value="Unassembled WGS sequence"/>
</dbReference>
<reference evidence="4" key="2">
    <citation type="submission" date="2024-06" db="UniProtKB">
        <authorList>
            <consortium name="EnsemblMetazoa"/>
        </authorList>
    </citation>
    <scope>IDENTIFICATION</scope>
</reference>
<dbReference type="InterPro" id="IPR039672">
    <property type="entry name" value="MFS_2"/>
</dbReference>
<reference evidence="5" key="1">
    <citation type="journal article" date="2010" name="Nature">
        <title>The Amphimedon queenslandica genome and the evolution of animal complexity.</title>
        <authorList>
            <person name="Srivastava M."/>
            <person name="Simakov O."/>
            <person name="Chapman J."/>
            <person name="Fahey B."/>
            <person name="Gauthier M.E."/>
            <person name="Mitros T."/>
            <person name="Richards G.S."/>
            <person name="Conaco C."/>
            <person name="Dacre M."/>
            <person name="Hellsten U."/>
            <person name="Larroux C."/>
            <person name="Putnam N.H."/>
            <person name="Stanke M."/>
            <person name="Adamska M."/>
            <person name="Darling A."/>
            <person name="Degnan S.M."/>
            <person name="Oakley T.H."/>
            <person name="Plachetzki D.C."/>
            <person name="Zhai Y."/>
            <person name="Adamski M."/>
            <person name="Calcino A."/>
            <person name="Cummins S.F."/>
            <person name="Goodstein D.M."/>
            <person name="Harris C."/>
            <person name="Jackson D.J."/>
            <person name="Leys S.P."/>
            <person name="Shu S."/>
            <person name="Woodcroft B.J."/>
            <person name="Vervoort M."/>
            <person name="Kosik K.S."/>
            <person name="Manning G."/>
            <person name="Degnan B.M."/>
            <person name="Rokhsar D.S."/>
        </authorList>
    </citation>
    <scope>NUCLEOTIDE SEQUENCE [LARGE SCALE GENOMIC DNA]</scope>
</reference>
<feature type="transmembrane region" description="Helical" evidence="3">
    <location>
        <begin position="119"/>
        <end position="138"/>
    </location>
</feature>
<feature type="transmembrane region" description="Helical" evidence="3">
    <location>
        <begin position="150"/>
        <end position="171"/>
    </location>
</feature>
<dbReference type="PANTHER" id="PTHR11328">
    <property type="entry name" value="MAJOR FACILITATOR SUPERFAMILY DOMAIN-CONTAINING PROTEIN"/>
    <property type="match status" value="1"/>
</dbReference>
<keyword evidence="3" id="KW-0812">Transmembrane</keyword>
<feature type="transmembrane region" description="Helical" evidence="3">
    <location>
        <begin position="56"/>
        <end position="76"/>
    </location>
</feature>
<keyword evidence="5" id="KW-1185">Reference proteome</keyword>
<feature type="transmembrane region" description="Helical" evidence="3">
    <location>
        <begin position="226"/>
        <end position="248"/>
    </location>
</feature>
<dbReference type="Pfam" id="PF13347">
    <property type="entry name" value="MFS_2"/>
    <property type="match status" value="1"/>
</dbReference>
<organism evidence="4 5">
    <name type="scientific">Amphimedon queenslandica</name>
    <name type="common">Sponge</name>
    <dbReference type="NCBI Taxonomy" id="400682"/>
    <lineage>
        <taxon>Eukaryota</taxon>
        <taxon>Metazoa</taxon>
        <taxon>Porifera</taxon>
        <taxon>Demospongiae</taxon>
        <taxon>Heteroscleromorpha</taxon>
        <taxon>Haplosclerida</taxon>
        <taxon>Niphatidae</taxon>
        <taxon>Amphimedon</taxon>
    </lineage>
</organism>
<dbReference type="GO" id="GO:0005886">
    <property type="term" value="C:plasma membrane"/>
    <property type="evidence" value="ECO:0007669"/>
    <property type="project" value="TreeGrafter"/>
</dbReference>
<feature type="transmembrane region" description="Helical" evidence="3">
    <location>
        <begin position="191"/>
        <end position="214"/>
    </location>
</feature>
<dbReference type="InterPro" id="IPR036259">
    <property type="entry name" value="MFS_trans_sf"/>
</dbReference>
<evidence type="ECO:0000256" key="2">
    <source>
        <dbReference type="SAM" id="MobiDB-lite"/>
    </source>
</evidence>
<keyword evidence="3" id="KW-0472">Membrane</keyword>
<name>A0AAN0IJ95_AMPQE</name>
<evidence type="ECO:0000256" key="1">
    <source>
        <dbReference type="ARBA" id="ARBA00008335"/>
    </source>
</evidence>
<dbReference type="EnsemblMetazoa" id="XM_003391570.2">
    <property type="protein sequence ID" value="XP_003391618.2"/>
    <property type="gene ID" value="LOC100635752"/>
</dbReference>
<dbReference type="KEGG" id="aqu:100635752"/>
<evidence type="ECO:0000256" key="3">
    <source>
        <dbReference type="SAM" id="Phobius"/>
    </source>
</evidence>
<protein>
    <submittedName>
        <fullName evidence="4">Uncharacterized protein</fullName>
    </submittedName>
</protein>
<accession>A0AAN0IJ95</accession>
<dbReference type="Gene3D" id="1.20.1250.20">
    <property type="entry name" value="MFS general substrate transporter like domains"/>
    <property type="match status" value="1"/>
</dbReference>
<feature type="transmembrane region" description="Helical" evidence="3">
    <location>
        <begin position="317"/>
        <end position="336"/>
    </location>
</feature>
<proteinExistence type="inferred from homology"/>
<feature type="transmembrane region" description="Helical" evidence="3">
    <location>
        <begin position="282"/>
        <end position="305"/>
    </location>
</feature>
<evidence type="ECO:0000313" key="5">
    <source>
        <dbReference type="Proteomes" id="UP000007879"/>
    </source>
</evidence>
<keyword evidence="3" id="KW-1133">Transmembrane helix</keyword>
<dbReference type="GeneID" id="100635752"/>